<dbReference type="Proteomes" id="UP001148838">
    <property type="component" value="Unassembled WGS sequence"/>
</dbReference>
<name>A0ABQ8RZ18_PERAM</name>
<protein>
    <submittedName>
        <fullName evidence="1">Uncharacterized protein</fullName>
    </submittedName>
</protein>
<organism evidence="1 2">
    <name type="scientific">Periplaneta americana</name>
    <name type="common">American cockroach</name>
    <name type="synonym">Blatta americana</name>
    <dbReference type="NCBI Taxonomy" id="6978"/>
    <lineage>
        <taxon>Eukaryota</taxon>
        <taxon>Metazoa</taxon>
        <taxon>Ecdysozoa</taxon>
        <taxon>Arthropoda</taxon>
        <taxon>Hexapoda</taxon>
        <taxon>Insecta</taxon>
        <taxon>Pterygota</taxon>
        <taxon>Neoptera</taxon>
        <taxon>Polyneoptera</taxon>
        <taxon>Dictyoptera</taxon>
        <taxon>Blattodea</taxon>
        <taxon>Blattoidea</taxon>
        <taxon>Blattidae</taxon>
        <taxon>Blattinae</taxon>
        <taxon>Periplaneta</taxon>
    </lineage>
</organism>
<proteinExistence type="predicted"/>
<sequence>MGPKISKKDTGWREAIPIQERIALTLRYLATGDSYTSLMYLFKMSKQLITRIVPEECTAIIEELEDFIKFRHPVGEIELSAAFCYELQASGKSRPQRIPTSFDVPTSDGSLPKANQTMGLPLLRRTHVPISISECIPESMMRWEGKVGEASELQGHRSYKTQVGVICDRSPSSKQTTVLVTLDKLEPKIELEMHDTSRYLLTHQ</sequence>
<gene>
    <name evidence="1" type="ORF">ANN_26730</name>
</gene>
<evidence type="ECO:0000313" key="2">
    <source>
        <dbReference type="Proteomes" id="UP001148838"/>
    </source>
</evidence>
<reference evidence="1 2" key="1">
    <citation type="journal article" date="2022" name="Allergy">
        <title>Genome assembly and annotation of Periplaneta americana reveal a comprehensive cockroach allergen profile.</title>
        <authorList>
            <person name="Wang L."/>
            <person name="Xiong Q."/>
            <person name="Saelim N."/>
            <person name="Wang L."/>
            <person name="Nong W."/>
            <person name="Wan A.T."/>
            <person name="Shi M."/>
            <person name="Liu X."/>
            <person name="Cao Q."/>
            <person name="Hui J.H.L."/>
            <person name="Sookrung N."/>
            <person name="Leung T.F."/>
            <person name="Tungtrongchitr A."/>
            <person name="Tsui S.K.W."/>
        </authorList>
    </citation>
    <scope>NUCLEOTIDE SEQUENCE [LARGE SCALE GENOMIC DNA]</scope>
    <source>
        <strain evidence="1">PWHHKU_190912</strain>
    </source>
</reference>
<keyword evidence="2" id="KW-1185">Reference proteome</keyword>
<accession>A0ABQ8RZ18</accession>
<dbReference type="EMBL" id="JAJSOF020000039">
    <property type="protein sequence ID" value="KAJ4426931.1"/>
    <property type="molecule type" value="Genomic_DNA"/>
</dbReference>
<comment type="caution">
    <text evidence="1">The sequence shown here is derived from an EMBL/GenBank/DDBJ whole genome shotgun (WGS) entry which is preliminary data.</text>
</comment>
<evidence type="ECO:0000313" key="1">
    <source>
        <dbReference type="EMBL" id="KAJ4426931.1"/>
    </source>
</evidence>